<keyword evidence="2" id="KW-0106">Calcium</keyword>
<keyword evidence="4" id="KW-1133">Transmembrane helix</keyword>
<dbReference type="Proteomes" id="UP000660262">
    <property type="component" value="Unassembled WGS sequence"/>
</dbReference>
<feature type="compositionally biased region" description="Acidic residues" evidence="3">
    <location>
        <begin position="589"/>
        <end position="601"/>
    </location>
</feature>
<comment type="caution">
    <text evidence="6">The sequence shown here is derived from an EMBL/GenBank/DDBJ whole genome shotgun (WGS) entry which is preliminary data.</text>
</comment>
<dbReference type="Gene3D" id="2.60.40.150">
    <property type="entry name" value="C2 domain"/>
    <property type="match status" value="1"/>
</dbReference>
<evidence type="ECO:0000256" key="1">
    <source>
        <dbReference type="ARBA" id="ARBA00022723"/>
    </source>
</evidence>
<feature type="region of interest" description="Disordered" evidence="3">
    <location>
        <begin position="584"/>
        <end position="624"/>
    </location>
</feature>
<dbReference type="SMART" id="SM00239">
    <property type="entry name" value="C2"/>
    <property type="match status" value="1"/>
</dbReference>
<evidence type="ECO:0000259" key="5">
    <source>
        <dbReference type="PROSITE" id="PS50004"/>
    </source>
</evidence>
<organism evidence="6 7">
    <name type="scientific">Pycnococcus provasolii</name>
    <dbReference type="NCBI Taxonomy" id="41880"/>
    <lineage>
        <taxon>Eukaryota</taxon>
        <taxon>Viridiplantae</taxon>
        <taxon>Chlorophyta</taxon>
        <taxon>Pseudoscourfieldiophyceae</taxon>
        <taxon>Pseudoscourfieldiales</taxon>
        <taxon>Pycnococcaceae</taxon>
        <taxon>Pycnococcus</taxon>
    </lineage>
</organism>
<dbReference type="PANTHER" id="PTHR45911">
    <property type="entry name" value="C2 DOMAIN-CONTAINING PROTEIN"/>
    <property type="match status" value="1"/>
</dbReference>
<feature type="transmembrane region" description="Helical" evidence="4">
    <location>
        <begin position="336"/>
        <end position="354"/>
    </location>
</feature>
<feature type="domain" description="C2" evidence="5">
    <location>
        <begin position="1"/>
        <end position="121"/>
    </location>
</feature>
<evidence type="ECO:0000256" key="4">
    <source>
        <dbReference type="SAM" id="Phobius"/>
    </source>
</evidence>
<dbReference type="Pfam" id="PF00168">
    <property type="entry name" value="C2"/>
    <property type="match status" value="1"/>
</dbReference>
<keyword evidence="4" id="KW-0812">Transmembrane</keyword>
<name>A0A830HIC8_9CHLO</name>
<keyword evidence="7" id="KW-1185">Reference proteome</keyword>
<feature type="transmembrane region" description="Helical" evidence="4">
    <location>
        <begin position="313"/>
        <end position="330"/>
    </location>
</feature>
<evidence type="ECO:0000313" key="6">
    <source>
        <dbReference type="EMBL" id="GHP04807.1"/>
    </source>
</evidence>
<keyword evidence="1" id="KW-0479">Metal-binding</keyword>
<dbReference type="InterPro" id="IPR035892">
    <property type="entry name" value="C2_domain_sf"/>
</dbReference>
<feature type="transmembrane region" description="Helical" evidence="4">
    <location>
        <begin position="466"/>
        <end position="487"/>
    </location>
</feature>
<dbReference type="GO" id="GO:0016020">
    <property type="term" value="C:membrane"/>
    <property type="evidence" value="ECO:0007669"/>
    <property type="project" value="TreeGrafter"/>
</dbReference>
<protein>
    <recommendedName>
        <fullName evidence="5">C2 domain-containing protein</fullName>
    </recommendedName>
</protein>
<dbReference type="AlphaFoldDB" id="A0A830HIC8"/>
<evidence type="ECO:0000313" key="7">
    <source>
        <dbReference type="Proteomes" id="UP000660262"/>
    </source>
</evidence>
<dbReference type="GO" id="GO:0005509">
    <property type="term" value="F:calcium ion binding"/>
    <property type="evidence" value="ECO:0007669"/>
    <property type="project" value="TreeGrafter"/>
</dbReference>
<keyword evidence="4" id="KW-0472">Membrane</keyword>
<dbReference type="PROSITE" id="PS50004">
    <property type="entry name" value="C2"/>
    <property type="match status" value="1"/>
</dbReference>
<evidence type="ECO:0000256" key="2">
    <source>
        <dbReference type="ARBA" id="ARBA00022837"/>
    </source>
</evidence>
<feature type="compositionally biased region" description="Low complexity" evidence="3">
    <location>
        <begin position="602"/>
        <end position="614"/>
    </location>
</feature>
<dbReference type="OrthoDB" id="67700at2759"/>
<feature type="compositionally biased region" description="Polar residues" evidence="3">
    <location>
        <begin position="615"/>
        <end position="624"/>
    </location>
</feature>
<sequence length="751" mass="84060">MASSSKIVLGQRAVIGKLRLEVISAHGLKNMDNIDSLSDPYVLIGFEGQMGRGKVVEDDLNPAWDHSWTFSVTELHSYVHICVYDYDMFGQDDPIGFLTVPISHLADLAGILADGTRRPWPTCEKPIRKWLRLSPVPEEGCPQISQSVPQCRQDDQLGWILVGVGLDISPKVALQELLDPERLLDSGDATANPQIPSILKMQRYGNMAIDAAKFVSKFVKPDDPERQVDRVLTDLLTVAFAPTLPPSRQNASIKSLHGPMRPPWDNQKIGFSSQALRTEFARFVDVMTAVPLSIAASGLYLMEWRDQRVNRAFSAIFLTLAIYGPMFRLIVEGTPVIFFSGIVIGVIYVSNKAWTEGKNDNVSVFERVADKKVDKALARERRAINRMVSYKQKQEVLLEKKYAQKARRKGNKTSMRKESSAPVISNPLRELRAKMVKPLEKAASLSDRVERLGSLLACKCSWSLNVTFYIFVGLAVITFQMMLSTAFYLHRTIYLGRLMMIGFVLALNNAHPKFYRTALQSAASVELELKMLEASLDTPLVTLGKNYGFKAVHRMAHRAILARTSTAHMCLSDKDREAVMASVEREVGGDAESDESDEDDVQSSSPKKPSSQVSTPTRGTERSSGLWNKLKSVVYLTAKPGESILPNSPSDQQLVKDFLASKQRQVRMEIENPNLARAEKEPMHKLFIKHATRLIDRGKTRYERAMDLQTINRWNIFASDVVRDEPSLSLDAVRMSAGVPASAWPPKLKRQ</sequence>
<feature type="transmembrane region" description="Helical" evidence="4">
    <location>
        <begin position="280"/>
        <end position="301"/>
    </location>
</feature>
<dbReference type="EMBL" id="BNJQ01000008">
    <property type="protein sequence ID" value="GHP04807.1"/>
    <property type="molecule type" value="Genomic_DNA"/>
</dbReference>
<feature type="transmembrane region" description="Helical" evidence="4">
    <location>
        <begin position="493"/>
        <end position="510"/>
    </location>
</feature>
<dbReference type="SUPFAM" id="SSF49562">
    <property type="entry name" value="C2 domain (Calcium/lipid-binding domain, CaLB)"/>
    <property type="match status" value="1"/>
</dbReference>
<dbReference type="CDD" id="cd00030">
    <property type="entry name" value="C2"/>
    <property type="match status" value="1"/>
</dbReference>
<proteinExistence type="predicted"/>
<dbReference type="InterPro" id="IPR000008">
    <property type="entry name" value="C2_dom"/>
</dbReference>
<dbReference type="PANTHER" id="PTHR45911:SF4">
    <property type="entry name" value="MULTIPLE C2 AND TRANSMEMBRANE DOMAIN-CONTAINING PROTEIN"/>
    <property type="match status" value="1"/>
</dbReference>
<gene>
    <name evidence="6" type="ORF">PPROV_000355900</name>
</gene>
<accession>A0A830HIC8</accession>
<evidence type="ECO:0000256" key="3">
    <source>
        <dbReference type="SAM" id="MobiDB-lite"/>
    </source>
</evidence>
<reference evidence="6" key="1">
    <citation type="submission" date="2020-10" db="EMBL/GenBank/DDBJ databases">
        <title>Unveiling of a novel bifunctional photoreceptor, Dualchrome1, isolated from a cosmopolitan green alga.</title>
        <authorList>
            <person name="Suzuki S."/>
            <person name="Kawachi M."/>
        </authorList>
    </citation>
    <scope>NUCLEOTIDE SEQUENCE</scope>
    <source>
        <strain evidence="6">NIES 2893</strain>
    </source>
</reference>